<dbReference type="Proteomes" id="UP001597191">
    <property type="component" value="Unassembled WGS sequence"/>
</dbReference>
<accession>A0ABW4BMW1</accession>
<dbReference type="InterPro" id="IPR058592">
    <property type="entry name" value="Gtf3_C"/>
</dbReference>
<evidence type="ECO:0000313" key="3">
    <source>
        <dbReference type="Proteomes" id="UP001597191"/>
    </source>
</evidence>
<reference evidence="3" key="1">
    <citation type="journal article" date="2019" name="Int. J. Syst. Evol. Microbiol.">
        <title>The Global Catalogue of Microorganisms (GCM) 10K type strain sequencing project: providing services to taxonomists for standard genome sequencing and annotation.</title>
        <authorList>
            <consortium name="The Broad Institute Genomics Platform"/>
            <consortium name="The Broad Institute Genome Sequencing Center for Infectious Disease"/>
            <person name="Wu L."/>
            <person name="Ma J."/>
        </authorList>
    </citation>
    <scope>NUCLEOTIDE SEQUENCE [LARGE SCALE GENOMIC DNA]</scope>
    <source>
        <strain evidence="3">CCM 8937</strain>
    </source>
</reference>
<sequence length="52" mass="5988">MPAKIAAITEQQYEQMIDNVQRISGLIRSGYYLKKAYLDVIGMVKDHAYQPQ</sequence>
<organism evidence="2 3">
    <name type="scientific">Lapidilactobacillus gannanensis</name>
    <dbReference type="NCBI Taxonomy" id="2486002"/>
    <lineage>
        <taxon>Bacteria</taxon>
        <taxon>Bacillati</taxon>
        <taxon>Bacillota</taxon>
        <taxon>Bacilli</taxon>
        <taxon>Lactobacillales</taxon>
        <taxon>Lactobacillaceae</taxon>
        <taxon>Lapidilactobacillus</taxon>
    </lineage>
</organism>
<evidence type="ECO:0000313" key="2">
    <source>
        <dbReference type="EMBL" id="MFD1411569.1"/>
    </source>
</evidence>
<dbReference type="EMBL" id="JBHTOH010000081">
    <property type="protein sequence ID" value="MFD1411569.1"/>
    <property type="molecule type" value="Genomic_DNA"/>
</dbReference>
<name>A0ABW4BMW1_9LACO</name>
<evidence type="ECO:0000259" key="1">
    <source>
        <dbReference type="Pfam" id="PF26337"/>
    </source>
</evidence>
<gene>
    <name evidence="2" type="ORF">ACFQ4R_08235</name>
</gene>
<dbReference type="RefSeq" id="WP_225420228.1">
    <property type="nucleotide sequence ID" value="NZ_JBHTOH010000081.1"/>
</dbReference>
<feature type="domain" description="Glucosyltransferase 3-like C-terminal" evidence="1">
    <location>
        <begin position="3"/>
        <end position="39"/>
    </location>
</feature>
<protein>
    <recommendedName>
        <fullName evidence="1">Glucosyltransferase 3-like C-terminal domain-containing protein</fullName>
    </recommendedName>
</protein>
<comment type="caution">
    <text evidence="2">The sequence shown here is derived from an EMBL/GenBank/DDBJ whole genome shotgun (WGS) entry which is preliminary data.</text>
</comment>
<proteinExistence type="predicted"/>
<keyword evidence="3" id="KW-1185">Reference proteome</keyword>
<dbReference type="Pfam" id="PF26337">
    <property type="entry name" value="Gtf3_C"/>
    <property type="match status" value="1"/>
</dbReference>
<dbReference type="Gene3D" id="3.40.50.2000">
    <property type="entry name" value="Glycogen Phosphorylase B"/>
    <property type="match status" value="1"/>
</dbReference>